<comment type="caution">
    <text evidence="1">The sequence shown here is derived from an EMBL/GenBank/DDBJ whole genome shotgun (WGS) entry which is preliminary data.</text>
</comment>
<accession>A0A150LPU5</accession>
<sequence>MIEKDEQYMNLRQKSREQMYSPLPFTHILIADPNRSTLQKP</sequence>
<name>A0A150LPU5_9BACL</name>
<dbReference type="Proteomes" id="UP000075455">
    <property type="component" value="Unassembled WGS sequence"/>
</dbReference>
<proteinExistence type="predicted"/>
<dbReference type="AlphaFoldDB" id="A0A150LPU5"/>
<evidence type="ECO:0000313" key="2">
    <source>
        <dbReference type="Proteomes" id="UP000075455"/>
    </source>
</evidence>
<protein>
    <submittedName>
        <fullName evidence="1">Uncharacterized protein</fullName>
    </submittedName>
</protein>
<organism evidence="1 2">
    <name type="scientific">Saccharococcus caldoxylosilyticus</name>
    <dbReference type="NCBI Taxonomy" id="81408"/>
    <lineage>
        <taxon>Bacteria</taxon>
        <taxon>Bacillati</taxon>
        <taxon>Bacillota</taxon>
        <taxon>Bacilli</taxon>
        <taxon>Bacillales</taxon>
        <taxon>Anoxybacillaceae</taxon>
        <taxon>Saccharococcus</taxon>
    </lineage>
</organism>
<evidence type="ECO:0000313" key="1">
    <source>
        <dbReference type="EMBL" id="KYD14271.1"/>
    </source>
</evidence>
<gene>
    <name evidence="1" type="ORF">B4119_1436</name>
</gene>
<reference evidence="1 2" key="1">
    <citation type="submission" date="2016-01" db="EMBL/GenBank/DDBJ databases">
        <title>Draft Genome Sequences of Seven Thermophilic Sporeformers Isolated from Foods.</title>
        <authorList>
            <person name="Berendsen E.M."/>
            <person name="Wells-Bennik M.H."/>
            <person name="Krawcyk A.O."/>
            <person name="De Jong A."/>
            <person name="Holsappel S."/>
            <person name="Eijlander R.T."/>
            <person name="Kuipers O.P."/>
        </authorList>
    </citation>
    <scope>NUCLEOTIDE SEQUENCE [LARGE SCALE GENOMIC DNA]</scope>
    <source>
        <strain evidence="1 2">B4119</strain>
    </source>
</reference>
<dbReference type="EMBL" id="LQYS01000045">
    <property type="protein sequence ID" value="KYD14271.1"/>
    <property type="molecule type" value="Genomic_DNA"/>
</dbReference>